<dbReference type="GO" id="GO:0008658">
    <property type="term" value="F:penicillin binding"/>
    <property type="evidence" value="ECO:0007669"/>
    <property type="project" value="InterPro"/>
</dbReference>
<evidence type="ECO:0000256" key="4">
    <source>
        <dbReference type="ARBA" id="ARBA00022670"/>
    </source>
</evidence>
<dbReference type="GO" id="GO:0006508">
    <property type="term" value="P:proteolysis"/>
    <property type="evidence" value="ECO:0007669"/>
    <property type="project" value="UniProtKB-KW"/>
</dbReference>
<keyword evidence="10" id="KW-0511">Multifunctional enzyme</keyword>
<feature type="chain" id="PRO_5038502806" evidence="15">
    <location>
        <begin position="28"/>
        <end position="792"/>
    </location>
</feature>
<comment type="similarity">
    <text evidence="1">In the C-terminal section; belongs to the transpeptidase family.</text>
</comment>
<dbReference type="Gene3D" id="3.40.710.10">
    <property type="entry name" value="DD-peptidase/beta-lactamase superfamily"/>
    <property type="match status" value="1"/>
</dbReference>
<evidence type="ECO:0000256" key="14">
    <source>
        <dbReference type="SAM" id="MobiDB-lite"/>
    </source>
</evidence>
<dbReference type="GO" id="GO:0008360">
    <property type="term" value="P:regulation of cell shape"/>
    <property type="evidence" value="ECO:0007669"/>
    <property type="project" value="UniProtKB-KW"/>
</dbReference>
<evidence type="ECO:0000256" key="12">
    <source>
        <dbReference type="ARBA" id="ARBA00034000"/>
    </source>
</evidence>
<organism evidence="17 18">
    <name type="scientific">Actinoplanes nipponensis</name>
    <dbReference type="NCBI Taxonomy" id="135950"/>
    <lineage>
        <taxon>Bacteria</taxon>
        <taxon>Bacillati</taxon>
        <taxon>Actinomycetota</taxon>
        <taxon>Actinomycetes</taxon>
        <taxon>Micromonosporales</taxon>
        <taxon>Micromonosporaceae</taxon>
        <taxon>Actinoplanes</taxon>
    </lineage>
</organism>
<name>A0A919MPV6_9ACTN</name>
<reference evidence="17" key="1">
    <citation type="submission" date="2021-01" db="EMBL/GenBank/DDBJ databases">
        <title>Whole genome shotgun sequence of Actinoplanes nipponensis NBRC 14063.</title>
        <authorList>
            <person name="Komaki H."/>
            <person name="Tamura T."/>
        </authorList>
    </citation>
    <scope>NUCLEOTIDE SEQUENCE</scope>
    <source>
        <strain evidence="17">NBRC 14063</strain>
    </source>
</reference>
<evidence type="ECO:0000256" key="11">
    <source>
        <dbReference type="ARBA" id="ARBA00023316"/>
    </source>
</evidence>
<dbReference type="InterPro" id="IPR012338">
    <property type="entry name" value="Beta-lactam/transpept-like"/>
</dbReference>
<comment type="caution">
    <text evidence="17">The sequence shown here is derived from an EMBL/GenBank/DDBJ whole genome shotgun (WGS) entry which is preliminary data.</text>
</comment>
<dbReference type="Gene3D" id="1.10.3810.10">
    <property type="entry name" value="Biosynthetic peptidoglycan transglycosylase-like"/>
    <property type="match status" value="1"/>
</dbReference>
<keyword evidence="3 17" id="KW-0121">Carboxypeptidase</keyword>
<evidence type="ECO:0000256" key="15">
    <source>
        <dbReference type="SAM" id="SignalP"/>
    </source>
</evidence>
<dbReference type="InterPro" id="IPR001264">
    <property type="entry name" value="Glyco_trans_51"/>
</dbReference>
<keyword evidence="18" id="KW-1185">Reference proteome</keyword>
<evidence type="ECO:0000259" key="16">
    <source>
        <dbReference type="PROSITE" id="PS51178"/>
    </source>
</evidence>
<dbReference type="InterPro" id="IPR005543">
    <property type="entry name" value="PASTA_dom"/>
</dbReference>
<gene>
    <name evidence="17" type="ORF">Ani05nite_34420</name>
</gene>
<comment type="similarity">
    <text evidence="2">In the N-terminal section; belongs to the glycosyltransferase 51 family.</text>
</comment>
<dbReference type="PROSITE" id="PS51178">
    <property type="entry name" value="PASTA"/>
    <property type="match status" value="1"/>
</dbReference>
<sequence length="792" mass="84832">MRGRDHHFVTNVSSLLVCGLLAGVAVAAAAFPAVAMSGLAAKAGGEAFASLPSQLKQATAPQMTRVFASDDKTPITVFYDEFRSDVPLKDISVNMQNAIVAAEDHQFYKHNGVDLKGSVRALVNNKQGGDKQGASTLTMQLVKMSLAYSATSPQEVIDATEDTTTRKVTEMKYAMQLEKELTKQQILQRYLNTAPFGNGAYGVYAASQVYFSKHPRNLTIAEAALLASMVKAPSGFDPTTTGGYPKALQRRNWVIGNMRDLGFVTPADAAAATAVKLGHTAKRTGNGCADLKVNHWGFFCDYFYRWWLGRPEFGPTPYDRERRLKSGGYRIRTTLDIKAQAAARENIAEKAGINDRDALLLAAVQPGTGRVRALAANRRYKLDDAHNKMSSDPRKAAKKIRGTYPNTTNPLLSGGGDINGYQAGSVFKAFTMVAALENGYPLAYPINTTYRYVSGYRDGAAPAECHGFYCPTNASKSEKGPYNMWTGFGSSVNTYFVPLEESVGADKVVDVAQRFGVQFRSPREKELATKNAKDWGSFTLGVSASTPLEMANAYATLAADGKYCAPTPVEQIVTMKNEKLDVGKPNCRKATRPDVARAAVDAARCPVGDSAQLGSCGGHRTAGGARGAVGHPIFGKTGTTDNDKTASLIIGTTSMVVAGYLVNPDYQDHPYRMSHDTVNPAVWNTMHDIMKGKPKDQFKKPSGDKIAEGEQRSIPDVTCLSVAEATSKLKGAGFIVGAGTETASDCPKGRAAGTAPAGRTIKGGFVSIQISQGKDDPQDKAKGKDAKKPGGR</sequence>
<keyword evidence="5" id="KW-0328">Glycosyltransferase</keyword>
<dbReference type="FunFam" id="1.10.3810.10:FF:000001">
    <property type="entry name" value="Penicillin-binding protein 1A"/>
    <property type="match status" value="1"/>
</dbReference>
<dbReference type="GO" id="GO:0009252">
    <property type="term" value="P:peptidoglycan biosynthetic process"/>
    <property type="evidence" value="ECO:0007669"/>
    <property type="project" value="UniProtKB-KW"/>
</dbReference>
<dbReference type="CDD" id="cd06577">
    <property type="entry name" value="PASTA_pknB"/>
    <property type="match status" value="1"/>
</dbReference>
<dbReference type="RefSeq" id="WP_203769454.1">
    <property type="nucleotide sequence ID" value="NZ_BAAAYJ010000107.1"/>
</dbReference>
<proteinExistence type="inferred from homology"/>
<protein>
    <submittedName>
        <fullName evidence="17">Carboxypeptidase</fullName>
    </submittedName>
</protein>
<dbReference type="InterPro" id="IPR023346">
    <property type="entry name" value="Lysozyme-like_dom_sf"/>
</dbReference>
<dbReference type="PANTHER" id="PTHR32282">
    <property type="entry name" value="BINDING PROTEIN TRANSPEPTIDASE, PUTATIVE-RELATED"/>
    <property type="match status" value="1"/>
</dbReference>
<comment type="catalytic activity">
    <reaction evidence="12">
        <text>Preferential cleavage: (Ac)2-L-Lys-D-Ala-|-D-Ala. Also transpeptidation of peptidyl-alanyl moieties that are N-acyl substituents of D-alanine.</text>
        <dbReference type="EC" id="3.4.16.4"/>
    </reaction>
</comment>
<evidence type="ECO:0000256" key="6">
    <source>
        <dbReference type="ARBA" id="ARBA00022679"/>
    </source>
</evidence>
<keyword evidence="6" id="KW-0808">Transferase</keyword>
<dbReference type="EMBL" id="BOMQ01000043">
    <property type="protein sequence ID" value="GIE49908.1"/>
    <property type="molecule type" value="Genomic_DNA"/>
</dbReference>
<evidence type="ECO:0000256" key="3">
    <source>
        <dbReference type="ARBA" id="ARBA00022645"/>
    </source>
</evidence>
<dbReference type="InterPro" id="IPR036950">
    <property type="entry name" value="PBP_transglycosylase"/>
</dbReference>
<dbReference type="Pfam" id="PF00912">
    <property type="entry name" value="Transgly"/>
    <property type="match status" value="1"/>
</dbReference>
<keyword evidence="9" id="KW-0573">Peptidoglycan synthesis</keyword>
<evidence type="ECO:0000313" key="17">
    <source>
        <dbReference type="EMBL" id="GIE49908.1"/>
    </source>
</evidence>
<feature type="domain" description="PASTA" evidence="16">
    <location>
        <begin position="709"/>
        <end position="772"/>
    </location>
</feature>
<evidence type="ECO:0000313" key="18">
    <source>
        <dbReference type="Proteomes" id="UP000647172"/>
    </source>
</evidence>
<dbReference type="GO" id="GO:0008955">
    <property type="term" value="F:peptidoglycan glycosyltransferase activity"/>
    <property type="evidence" value="ECO:0007669"/>
    <property type="project" value="UniProtKB-EC"/>
</dbReference>
<keyword evidence="11" id="KW-0961">Cell wall biogenesis/degradation</keyword>
<dbReference type="Proteomes" id="UP000647172">
    <property type="component" value="Unassembled WGS sequence"/>
</dbReference>
<keyword evidence="15" id="KW-0732">Signal</keyword>
<dbReference type="InterPro" id="IPR050396">
    <property type="entry name" value="Glycosyltr_51/Transpeptidase"/>
</dbReference>
<dbReference type="Gene3D" id="3.30.10.20">
    <property type="match status" value="1"/>
</dbReference>
<comment type="catalytic activity">
    <reaction evidence="13">
        <text>[GlcNAc-(1-&gt;4)-Mur2Ac(oyl-L-Ala-gamma-D-Glu-L-Lys-D-Ala-D-Ala)](n)-di-trans,octa-cis-undecaprenyl diphosphate + beta-D-GlcNAc-(1-&gt;4)-Mur2Ac(oyl-L-Ala-gamma-D-Glu-L-Lys-D-Ala-D-Ala)-di-trans,octa-cis-undecaprenyl diphosphate = [GlcNAc-(1-&gt;4)-Mur2Ac(oyl-L-Ala-gamma-D-Glu-L-Lys-D-Ala-D-Ala)](n+1)-di-trans,octa-cis-undecaprenyl diphosphate + di-trans,octa-cis-undecaprenyl diphosphate + H(+)</text>
        <dbReference type="Rhea" id="RHEA:23708"/>
        <dbReference type="Rhea" id="RHEA-COMP:9602"/>
        <dbReference type="Rhea" id="RHEA-COMP:9603"/>
        <dbReference type="ChEBI" id="CHEBI:15378"/>
        <dbReference type="ChEBI" id="CHEBI:58405"/>
        <dbReference type="ChEBI" id="CHEBI:60033"/>
        <dbReference type="ChEBI" id="CHEBI:78435"/>
        <dbReference type="EC" id="2.4.99.28"/>
    </reaction>
</comment>
<evidence type="ECO:0000256" key="5">
    <source>
        <dbReference type="ARBA" id="ARBA00022676"/>
    </source>
</evidence>
<evidence type="ECO:0000256" key="8">
    <source>
        <dbReference type="ARBA" id="ARBA00022960"/>
    </source>
</evidence>
<accession>A0A919MPV6</accession>
<dbReference type="SUPFAM" id="SSF53955">
    <property type="entry name" value="Lysozyme-like"/>
    <property type="match status" value="1"/>
</dbReference>
<feature type="compositionally biased region" description="Basic and acidic residues" evidence="14">
    <location>
        <begin position="386"/>
        <end position="395"/>
    </location>
</feature>
<keyword evidence="7" id="KW-0378">Hydrolase</keyword>
<evidence type="ECO:0000256" key="2">
    <source>
        <dbReference type="ARBA" id="ARBA00007739"/>
    </source>
</evidence>
<dbReference type="GO" id="GO:0071555">
    <property type="term" value="P:cell wall organization"/>
    <property type="evidence" value="ECO:0007669"/>
    <property type="project" value="UniProtKB-KW"/>
</dbReference>
<feature type="compositionally biased region" description="Basic and acidic residues" evidence="14">
    <location>
        <begin position="773"/>
        <end position="792"/>
    </location>
</feature>
<dbReference type="Pfam" id="PF00905">
    <property type="entry name" value="Transpeptidase"/>
    <property type="match status" value="1"/>
</dbReference>
<feature type="region of interest" description="Disordered" evidence="14">
    <location>
        <begin position="767"/>
        <end position="792"/>
    </location>
</feature>
<dbReference type="GO" id="GO:0030288">
    <property type="term" value="C:outer membrane-bounded periplasmic space"/>
    <property type="evidence" value="ECO:0007669"/>
    <property type="project" value="TreeGrafter"/>
</dbReference>
<keyword evidence="4" id="KW-0645">Protease</keyword>
<keyword evidence="8" id="KW-0133">Cell shape</keyword>
<dbReference type="GO" id="GO:0009002">
    <property type="term" value="F:serine-type D-Ala-D-Ala carboxypeptidase activity"/>
    <property type="evidence" value="ECO:0007669"/>
    <property type="project" value="UniProtKB-EC"/>
</dbReference>
<dbReference type="AlphaFoldDB" id="A0A919MPV6"/>
<dbReference type="PANTHER" id="PTHR32282:SF33">
    <property type="entry name" value="PEPTIDOGLYCAN GLYCOSYLTRANSFERASE"/>
    <property type="match status" value="1"/>
</dbReference>
<evidence type="ECO:0000256" key="7">
    <source>
        <dbReference type="ARBA" id="ARBA00022801"/>
    </source>
</evidence>
<evidence type="ECO:0000256" key="1">
    <source>
        <dbReference type="ARBA" id="ARBA00007090"/>
    </source>
</evidence>
<evidence type="ECO:0000256" key="13">
    <source>
        <dbReference type="ARBA" id="ARBA00049902"/>
    </source>
</evidence>
<feature type="region of interest" description="Disordered" evidence="14">
    <location>
        <begin position="386"/>
        <end position="405"/>
    </location>
</feature>
<evidence type="ECO:0000256" key="10">
    <source>
        <dbReference type="ARBA" id="ARBA00023268"/>
    </source>
</evidence>
<feature type="signal peptide" evidence="15">
    <location>
        <begin position="1"/>
        <end position="27"/>
    </location>
</feature>
<dbReference type="InterPro" id="IPR001460">
    <property type="entry name" value="PCN-bd_Tpept"/>
</dbReference>
<evidence type="ECO:0000256" key="9">
    <source>
        <dbReference type="ARBA" id="ARBA00022984"/>
    </source>
</evidence>
<dbReference type="SUPFAM" id="SSF56601">
    <property type="entry name" value="beta-lactamase/transpeptidase-like"/>
    <property type="match status" value="1"/>
</dbReference>